<accession>A0A108T2R8</accession>
<proteinExistence type="predicted"/>
<evidence type="ECO:0000313" key="2">
    <source>
        <dbReference type="Proteomes" id="UP000448877"/>
    </source>
</evidence>
<gene>
    <name evidence="1" type="ORF">F2Y81_21260</name>
</gene>
<dbReference type="SUPFAM" id="SSF53098">
    <property type="entry name" value="Ribonuclease H-like"/>
    <property type="match status" value="1"/>
</dbReference>
<dbReference type="InterPro" id="IPR012337">
    <property type="entry name" value="RNaseH-like_sf"/>
</dbReference>
<dbReference type="InterPro" id="IPR036397">
    <property type="entry name" value="RNaseH_sf"/>
</dbReference>
<sequence>MPQYRNIPFNSTCYSEVATPGEQVLCVSVPELIESGVSESYLKRALSGQRTGEMFCWPHHKEGREVFVHFDGMAAKYRELVKRVICRGVDAALWVENRAAEELNRKLEGVKKELRMMVEVSAGDLTRLSDMQLFVPTDVQRIARAAGWLRLWRRMDVKTARKYGFASVKEVQAEMFKQCLNEQIQGFVKFPKAINSERVLDRKAREYAADGLDCLVGGYFGNVNREKMNGRTHAILMQLAGDPVKYSFEDIGLIYNEQAPGLGLPKMTVSAIKQHLNMSKHKKVWYYMRHGKLVGDADMQPMIDRKPVSKPDMLWSLDGTTMQLYYKKAVKDSKGREKWKVMSDLYAYFVTDACTSAIIGYSVAFSESSGMVIEALQNTVDKWGYKPYQMNYDNSSANISATVNGLINNMSHVNFPCTPYSGRSKSVELVIGHFQQRELRKLKNFKGGNVTVKSPNSVANPELLKELAKDLAFTDKLPTEEQVLVEFAQAVEAWNGRGEARDAYGAFIGKSKIERYAEEREGRVKMNYFEKLSLFMVELKNQQHPFGEYEYRQKGIEVAIRGAKMKFIVPDNASSAMDFEFSREHLGHTFKVFVNLRADRPEWVELRDRNGKKVADAYEKEKLAACVADMKNKPGEMSKIQLFNIMQKHCYEDAKTEMERQREIAEQTGFRATGTDGFGFGWWDTPKTVVNAQNNAVEDRRNGIVEKSREETEMEALLNS</sequence>
<comment type="caution">
    <text evidence="1">The sequence shown here is derived from an EMBL/GenBank/DDBJ whole genome shotgun (WGS) entry which is preliminary data.</text>
</comment>
<dbReference type="RefSeq" id="WP_007215717.1">
    <property type="nucleotide sequence ID" value="NZ_CABMLT010000030.1"/>
</dbReference>
<reference evidence="1 2" key="1">
    <citation type="journal article" date="2019" name="Nat. Med.">
        <title>A library of human gut bacterial isolates paired with longitudinal multiomics data enables mechanistic microbiome research.</title>
        <authorList>
            <person name="Poyet M."/>
            <person name="Groussin M."/>
            <person name="Gibbons S.M."/>
            <person name="Avila-Pacheco J."/>
            <person name="Jiang X."/>
            <person name="Kearney S.M."/>
            <person name="Perrotta A.R."/>
            <person name="Berdy B."/>
            <person name="Zhao S."/>
            <person name="Lieberman T.D."/>
            <person name="Swanson P.K."/>
            <person name="Smith M."/>
            <person name="Roesemann S."/>
            <person name="Alexander J.E."/>
            <person name="Rich S.A."/>
            <person name="Livny J."/>
            <person name="Vlamakis H."/>
            <person name="Clish C."/>
            <person name="Bullock K."/>
            <person name="Deik A."/>
            <person name="Scott J."/>
            <person name="Pierce K.A."/>
            <person name="Xavier R.J."/>
            <person name="Alm E.J."/>
        </authorList>
    </citation>
    <scope>NUCLEOTIDE SEQUENCE [LARGE SCALE GENOMIC DNA]</scope>
    <source>
        <strain evidence="1 2">BIOML-A6</strain>
    </source>
</reference>
<organism evidence="1 2">
    <name type="scientific">Bacteroides cellulosilyticus</name>
    <dbReference type="NCBI Taxonomy" id="246787"/>
    <lineage>
        <taxon>Bacteria</taxon>
        <taxon>Pseudomonadati</taxon>
        <taxon>Bacteroidota</taxon>
        <taxon>Bacteroidia</taxon>
        <taxon>Bacteroidales</taxon>
        <taxon>Bacteroidaceae</taxon>
        <taxon>Bacteroides</taxon>
    </lineage>
</organism>
<evidence type="ECO:0000313" key="1">
    <source>
        <dbReference type="EMBL" id="KAA5414151.1"/>
    </source>
</evidence>
<dbReference type="Proteomes" id="UP000448877">
    <property type="component" value="Unassembled WGS sequence"/>
</dbReference>
<protein>
    <submittedName>
        <fullName evidence="1">DDE-type integrase/transposase/recombinase</fullName>
    </submittedName>
</protein>
<name>A0A108T2R8_9BACE</name>
<dbReference type="GO" id="GO:0003676">
    <property type="term" value="F:nucleic acid binding"/>
    <property type="evidence" value="ECO:0007669"/>
    <property type="project" value="InterPro"/>
</dbReference>
<dbReference type="EMBL" id="VVYV01000044">
    <property type="protein sequence ID" value="KAA5414151.1"/>
    <property type="molecule type" value="Genomic_DNA"/>
</dbReference>
<dbReference type="AlphaFoldDB" id="A0A108T2R8"/>
<dbReference type="Gene3D" id="3.30.420.10">
    <property type="entry name" value="Ribonuclease H-like superfamily/Ribonuclease H"/>
    <property type="match status" value="1"/>
</dbReference>